<proteinExistence type="predicted"/>
<reference evidence="1 2" key="1">
    <citation type="submission" date="2021-06" db="EMBL/GenBank/DDBJ databases">
        <authorList>
            <person name="Palmer J.M."/>
        </authorList>
    </citation>
    <scope>NUCLEOTIDE SEQUENCE [LARGE SCALE GENOMIC DNA]</scope>
    <source>
        <strain evidence="2">if_2019</strain>
        <tissue evidence="1">Muscle</tissue>
    </source>
</reference>
<protein>
    <submittedName>
        <fullName evidence="1">Uncharacterized protein</fullName>
    </submittedName>
</protein>
<dbReference type="EMBL" id="JAHRIQ010101377">
    <property type="protein sequence ID" value="MEQ2253954.1"/>
    <property type="molecule type" value="Genomic_DNA"/>
</dbReference>
<evidence type="ECO:0000313" key="1">
    <source>
        <dbReference type="EMBL" id="MEQ2253954.1"/>
    </source>
</evidence>
<sequence>MKPLIGNGKKLQLLPAHILQNSSTVEVQTPLQPNLNLFNRMCKNNPPEKISSQLSRNNSNPVAFLSSEDPVTLLLLSGFLSCLNRCIIQINLLKCCPGLVVVLTSELKEMLHYDRRYVLMSLSLLKDLSADVTIRGMVGILHPCLCFSFNSFK</sequence>
<keyword evidence="2" id="KW-1185">Reference proteome</keyword>
<dbReference type="Proteomes" id="UP001482620">
    <property type="component" value="Unassembled WGS sequence"/>
</dbReference>
<organism evidence="1 2">
    <name type="scientific">Ilyodon furcidens</name>
    <name type="common">goldbreast splitfin</name>
    <dbReference type="NCBI Taxonomy" id="33524"/>
    <lineage>
        <taxon>Eukaryota</taxon>
        <taxon>Metazoa</taxon>
        <taxon>Chordata</taxon>
        <taxon>Craniata</taxon>
        <taxon>Vertebrata</taxon>
        <taxon>Euteleostomi</taxon>
        <taxon>Actinopterygii</taxon>
        <taxon>Neopterygii</taxon>
        <taxon>Teleostei</taxon>
        <taxon>Neoteleostei</taxon>
        <taxon>Acanthomorphata</taxon>
        <taxon>Ovalentaria</taxon>
        <taxon>Atherinomorphae</taxon>
        <taxon>Cyprinodontiformes</taxon>
        <taxon>Goodeidae</taxon>
        <taxon>Ilyodon</taxon>
    </lineage>
</organism>
<evidence type="ECO:0000313" key="2">
    <source>
        <dbReference type="Proteomes" id="UP001482620"/>
    </source>
</evidence>
<comment type="caution">
    <text evidence="1">The sequence shown here is derived from an EMBL/GenBank/DDBJ whole genome shotgun (WGS) entry which is preliminary data.</text>
</comment>
<gene>
    <name evidence="1" type="ORF">ILYODFUR_037815</name>
</gene>
<name>A0ABV0V9F2_9TELE</name>
<accession>A0ABV0V9F2</accession>